<protein>
    <submittedName>
        <fullName evidence="1">Uncharacterized protein</fullName>
    </submittedName>
</protein>
<proteinExistence type="predicted"/>
<dbReference type="Proteomes" id="UP000006263">
    <property type="component" value="Unassembled WGS sequence"/>
</dbReference>
<evidence type="ECO:0000313" key="2">
    <source>
        <dbReference type="Proteomes" id="UP000006263"/>
    </source>
</evidence>
<comment type="caution">
    <text evidence="1">The sequence shown here is derived from an EMBL/GenBank/DDBJ whole genome shotgun (WGS) entry which is preliminary data.</text>
</comment>
<sequence length="38" mass="4424">MEDCSQDNFFISLVSYQTRSWPLYGNILTGIVLKHSIF</sequence>
<organism evidence="1 2">
    <name type="scientific">Paraglaciecola mesophila KMM 241</name>
    <dbReference type="NCBI Taxonomy" id="1128912"/>
    <lineage>
        <taxon>Bacteria</taxon>
        <taxon>Pseudomonadati</taxon>
        <taxon>Pseudomonadota</taxon>
        <taxon>Gammaproteobacteria</taxon>
        <taxon>Alteromonadales</taxon>
        <taxon>Alteromonadaceae</taxon>
        <taxon>Paraglaciecola</taxon>
    </lineage>
</organism>
<accession>K6Z670</accession>
<dbReference type="AlphaFoldDB" id="K6Z670"/>
<gene>
    <name evidence="1" type="ORF">GMES_3585</name>
</gene>
<reference evidence="1 2" key="1">
    <citation type="journal article" date="2017" name="Antonie Van Leeuwenhoek">
        <title>Rhizobium rhizosphaerae sp. nov., a novel species isolated from rice rhizosphere.</title>
        <authorList>
            <person name="Zhao J.J."/>
            <person name="Zhang J."/>
            <person name="Zhang R.J."/>
            <person name="Zhang C.W."/>
            <person name="Yin H.Q."/>
            <person name="Zhang X.X."/>
        </authorList>
    </citation>
    <scope>NUCLEOTIDE SEQUENCE [LARGE SCALE GENOMIC DNA]</scope>
    <source>
        <strain evidence="1 2">KMM 241</strain>
    </source>
</reference>
<name>K6Z670_9ALTE</name>
<evidence type="ECO:0000313" key="1">
    <source>
        <dbReference type="EMBL" id="GAC25862.1"/>
    </source>
</evidence>
<dbReference type="EMBL" id="BAEP01000071">
    <property type="protein sequence ID" value="GAC25862.1"/>
    <property type="molecule type" value="Genomic_DNA"/>
</dbReference>